<keyword evidence="4" id="KW-1185">Reference proteome</keyword>
<feature type="signal peptide" evidence="2">
    <location>
        <begin position="1"/>
        <end position="18"/>
    </location>
</feature>
<comment type="caution">
    <text evidence="3">The sequence shown here is derived from an EMBL/GenBank/DDBJ whole genome shotgun (WGS) entry which is preliminary data.</text>
</comment>
<dbReference type="OrthoDB" id="118256at2759"/>
<reference evidence="3" key="1">
    <citation type="submission" date="2022-11" db="EMBL/GenBank/DDBJ databases">
        <authorList>
            <person name="Petersen C."/>
        </authorList>
    </citation>
    <scope>NUCLEOTIDE SEQUENCE</scope>
    <source>
        <strain evidence="3">IBT 21917</strain>
    </source>
</reference>
<dbReference type="PANTHER" id="PTHR42039">
    <property type="entry name" value="PUTATIVE (AFU_ORTHOLOGUE AFUA_3G02940)-RELATED"/>
    <property type="match status" value="1"/>
</dbReference>
<dbReference type="AlphaFoldDB" id="A0A9W9LR87"/>
<accession>A0A9W9LR87</accession>
<gene>
    <name evidence="3" type="ORF">N7492_004531</name>
</gene>
<feature type="region of interest" description="Disordered" evidence="1">
    <location>
        <begin position="138"/>
        <end position="230"/>
    </location>
</feature>
<dbReference type="EMBL" id="JAPQKO010000003">
    <property type="protein sequence ID" value="KAJ5171938.1"/>
    <property type="molecule type" value="Genomic_DNA"/>
</dbReference>
<feature type="compositionally biased region" description="Low complexity" evidence="1">
    <location>
        <begin position="172"/>
        <end position="188"/>
    </location>
</feature>
<dbReference type="GO" id="GO:0019863">
    <property type="term" value="F:IgE binding"/>
    <property type="evidence" value="ECO:0007669"/>
    <property type="project" value="InterPro"/>
</dbReference>
<feature type="chain" id="PRO_5040937514" description="Allergen Asp f 4" evidence="2">
    <location>
        <begin position="19"/>
        <end position="429"/>
    </location>
</feature>
<evidence type="ECO:0008006" key="5">
    <source>
        <dbReference type="Google" id="ProtNLM"/>
    </source>
</evidence>
<dbReference type="GO" id="GO:0005576">
    <property type="term" value="C:extracellular region"/>
    <property type="evidence" value="ECO:0007669"/>
    <property type="project" value="InterPro"/>
</dbReference>
<evidence type="ECO:0000313" key="3">
    <source>
        <dbReference type="EMBL" id="KAJ5171938.1"/>
    </source>
</evidence>
<dbReference type="Proteomes" id="UP001146351">
    <property type="component" value="Unassembled WGS sequence"/>
</dbReference>
<dbReference type="Pfam" id="PF25312">
    <property type="entry name" value="Allergen_Asp_f_4"/>
    <property type="match status" value="1"/>
</dbReference>
<name>A0A9W9LR87_9EURO</name>
<evidence type="ECO:0000256" key="2">
    <source>
        <dbReference type="SAM" id="SignalP"/>
    </source>
</evidence>
<organism evidence="3 4">
    <name type="scientific">Penicillium capsulatum</name>
    <dbReference type="NCBI Taxonomy" id="69766"/>
    <lineage>
        <taxon>Eukaryota</taxon>
        <taxon>Fungi</taxon>
        <taxon>Dikarya</taxon>
        <taxon>Ascomycota</taxon>
        <taxon>Pezizomycotina</taxon>
        <taxon>Eurotiomycetes</taxon>
        <taxon>Eurotiomycetidae</taxon>
        <taxon>Eurotiales</taxon>
        <taxon>Aspergillaceae</taxon>
        <taxon>Penicillium</taxon>
    </lineage>
</organism>
<proteinExistence type="predicted"/>
<evidence type="ECO:0000313" key="4">
    <source>
        <dbReference type="Proteomes" id="UP001146351"/>
    </source>
</evidence>
<dbReference type="PANTHER" id="PTHR42039:SF2">
    <property type="entry name" value="ALLERGEN ASP F4 (AFU_ORTHOLOGUE AFUA_2G03830)-RELATED"/>
    <property type="match status" value="1"/>
</dbReference>
<protein>
    <recommendedName>
        <fullName evidence="5">Allergen Asp f 4</fullName>
    </recommendedName>
</protein>
<reference evidence="3" key="2">
    <citation type="journal article" date="2023" name="IMA Fungus">
        <title>Comparative genomic study of the Penicillium genus elucidates a diverse pangenome and 15 lateral gene transfer events.</title>
        <authorList>
            <person name="Petersen C."/>
            <person name="Sorensen T."/>
            <person name="Nielsen M.R."/>
            <person name="Sondergaard T.E."/>
            <person name="Sorensen J.L."/>
            <person name="Fitzpatrick D.A."/>
            <person name="Frisvad J.C."/>
            <person name="Nielsen K.L."/>
        </authorList>
    </citation>
    <scope>NUCLEOTIDE SEQUENCE</scope>
    <source>
        <strain evidence="3">IBT 21917</strain>
    </source>
</reference>
<evidence type="ECO:0000256" key="1">
    <source>
        <dbReference type="SAM" id="MobiDB-lite"/>
    </source>
</evidence>
<dbReference type="InterPro" id="IPR038903">
    <property type="entry name" value="Allergen_Asp_f_4"/>
</dbReference>
<keyword evidence="2" id="KW-0732">Signal</keyword>
<sequence length="429" mass="46370">MMQWSTLLFLASIDYALGSHGHLHAHARAHLKAHDVLGRRSLAEQIPVEEVIKVLTLTTTVYENCAPTRTIDVTTTIFQDWMQQPTTQSNTTDIDINAPLVADDSTTTIHMTTTMTGSASTESLTVSVADATAPLRDMINPEVEERPAPARTALQKPTTEHTAPAPEPTQPQSPQILPGLPDLPDILPATALPDLPNLDQALHPGDPSLPPNLQWTKLPEKPSTKGFGGRTAPYGTHNQYHGNTGKPWGSNIIAVSPAAAHNYKYVVQFRGSNTDPWTVIIWNKMGPDGKLDGWYGHAAVTFVLAPGATRYVAFDEDSEGAWGAAPGTDGLPTDRWGGYTTTWGEFTFGDVENKRWSGWDVSAIQAQIAHQRVQGMRICMADGKGCSIITPDAKKVVAAYTEDKRHHDGIGGAAAPGPVRLVVDVDYRG</sequence>